<evidence type="ECO:0000256" key="1">
    <source>
        <dbReference type="SAM" id="MobiDB-lite"/>
    </source>
</evidence>
<accession>A0AAV5GVX1</accession>
<organism evidence="2 3">
    <name type="scientific">Rhodotorula paludigena</name>
    <dbReference type="NCBI Taxonomy" id="86838"/>
    <lineage>
        <taxon>Eukaryota</taxon>
        <taxon>Fungi</taxon>
        <taxon>Dikarya</taxon>
        <taxon>Basidiomycota</taxon>
        <taxon>Pucciniomycotina</taxon>
        <taxon>Microbotryomycetes</taxon>
        <taxon>Sporidiobolales</taxon>
        <taxon>Sporidiobolaceae</taxon>
        <taxon>Rhodotorula</taxon>
    </lineage>
</organism>
<feature type="region of interest" description="Disordered" evidence="1">
    <location>
        <begin position="584"/>
        <end position="622"/>
    </location>
</feature>
<feature type="compositionally biased region" description="Basic and acidic residues" evidence="1">
    <location>
        <begin position="897"/>
        <end position="908"/>
    </location>
</feature>
<feature type="region of interest" description="Disordered" evidence="1">
    <location>
        <begin position="355"/>
        <end position="429"/>
    </location>
</feature>
<sequence length="1046" mass="115228">MSETRMVGPLQLAEDEDEEEVDAEAPVWGLGLELLQAHDEKDETSERGENGSVVELSIEEQEEEDESRRQLASSADVTDGARMQAGGALDIATEDDREVVPWSLGIFDLFPVPSALLLVSPQRAASFEPATVPLPTPTLEEAAELVELPVHPQPSALALAILPVPTPRLPARLPVDGDDPPNPSIATPDLNPPSSIMSQFDPATVTNIAPVPLLYAAEGGSEELSQGDAQELAVSAAYSIGGEDTEATTEPLDVAAAPSDTTTLPASDGLCDTHVKPTGDERALGESGPKSSEAPLEVDEGDDDVDGTRLEAESPGCEDERERILQLQQDEYHQFSVEPGEVIEVSMETGLRIEEEKVIESQPSEPVDKLAEEGAQAAARSGQKQEWKPSGRFSAPTPPPIAPRPMYQQPPPRAQPPEPPLTPRSHDTLLRASPDRFSHLSGVPPPAHLIPWRYTLELPFRGLGGRLIGMGGEVQQAIWRGSNVGEFHVWFRENRTAFATFCGSKSAIRKALELAKEALYDPGWQWSQWERQRIASMDPRWLDFNPHCCQALEGRWLLPSYAEATQPRTMGLFGASAGGNSVVQPRTAYWPPTSNGPRSASTPQDPRYAPPPQLRRSEGDRVWKPSQAYSQDFRPLLPPPRPSVEDRWTRATPVDLIPAHQALDGGRAAPRNREVSPGPACAQTPLGRRRTPTRLSTFKTVDNDASVDEEPVSSYSFSVPYSVLSRFMGPESTAHFIKLTTGVEPVVEAGTSSSKLHLRPGPGVPSTALEKARQLVHDVLRSEGVEAETTEVGASTNAVASRSRSDGFGAATSSTSPSSFRRAANSLSGGDKMRGSSDDLEQLKQDALVSRGRQTWTPKSSGAFSRTTEELERRRDSGWSEDRPEVFESTGRKVKRGRQENEDGDQYRSHGRRRDRSPSRARSRSPRRFTGRDDSPPARQRTPHYRSNYTQGTELERSRGMRRGDAHISTDRDNRYPQKREGSPPRPPRQQEAQRERRDGESRRRGGWQERGTEQWNASPPPSRGWGERGWRQTKSYGERSWRERY</sequence>
<feature type="compositionally biased region" description="Basic and acidic residues" evidence="1">
    <location>
        <begin position="954"/>
        <end position="983"/>
    </location>
</feature>
<feature type="region of interest" description="Disordered" evidence="1">
    <location>
        <begin position="785"/>
        <end position="1046"/>
    </location>
</feature>
<feature type="region of interest" description="Disordered" evidence="1">
    <location>
        <begin position="663"/>
        <end position="691"/>
    </location>
</feature>
<keyword evidence="3" id="KW-1185">Reference proteome</keyword>
<feature type="compositionally biased region" description="Basic and acidic residues" evidence="1">
    <location>
        <begin position="831"/>
        <end position="844"/>
    </location>
</feature>
<proteinExistence type="predicted"/>
<feature type="compositionally biased region" description="Basic and acidic residues" evidence="1">
    <location>
        <begin position="992"/>
        <end position="1013"/>
    </location>
</feature>
<name>A0AAV5GVX1_9BASI</name>
<feature type="compositionally biased region" description="Basic and acidic residues" evidence="1">
    <location>
        <begin position="1026"/>
        <end position="1046"/>
    </location>
</feature>
<feature type="compositionally biased region" description="Acidic residues" evidence="1">
    <location>
        <begin position="13"/>
        <end position="23"/>
    </location>
</feature>
<feature type="compositionally biased region" description="Basic and acidic residues" evidence="1">
    <location>
        <begin position="36"/>
        <end position="49"/>
    </location>
</feature>
<feature type="compositionally biased region" description="Basic and acidic residues" evidence="1">
    <location>
        <begin position="271"/>
        <end position="284"/>
    </location>
</feature>
<feature type="compositionally biased region" description="Acidic residues" evidence="1">
    <location>
        <begin position="296"/>
        <end position="305"/>
    </location>
</feature>
<evidence type="ECO:0008006" key="4">
    <source>
        <dbReference type="Google" id="ProtNLM"/>
    </source>
</evidence>
<dbReference type="Proteomes" id="UP001342314">
    <property type="component" value="Unassembled WGS sequence"/>
</dbReference>
<feature type="compositionally biased region" description="Basic and acidic residues" evidence="1">
    <location>
        <begin position="306"/>
        <end position="320"/>
    </location>
</feature>
<feature type="compositionally biased region" description="Polar residues" evidence="1">
    <location>
        <begin position="852"/>
        <end position="866"/>
    </location>
</feature>
<protein>
    <recommendedName>
        <fullName evidence="4">RRM domain-containing protein</fullName>
    </recommendedName>
</protein>
<gene>
    <name evidence="2" type="ORF">Rhopal_007463-T1</name>
</gene>
<dbReference type="AlphaFoldDB" id="A0AAV5GVX1"/>
<dbReference type="EMBL" id="BQKY01000017">
    <property type="protein sequence ID" value="GJN94383.1"/>
    <property type="molecule type" value="Genomic_DNA"/>
</dbReference>
<evidence type="ECO:0000313" key="2">
    <source>
        <dbReference type="EMBL" id="GJN94383.1"/>
    </source>
</evidence>
<feature type="compositionally biased region" description="Polar residues" evidence="1">
    <location>
        <begin position="592"/>
        <end position="604"/>
    </location>
</feature>
<comment type="caution">
    <text evidence="2">The sequence shown here is derived from an EMBL/GenBank/DDBJ whole genome shotgun (WGS) entry which is preliminary data.</text>
</comment>
<reference evidence="2 3" key="1">
    <citation type="submission" date="2021-12" db="EMBL/GenBank/DDBJ databases">
        <title>High titer production of polyol ester of fatty acids by Rhodotorula paludigena BS15 towards product separation-free biomass refinery.</title>
        <authorList>
            <person name="Mano J."/>
            <person name="Ono H."/>
            <person name="Tanaka T."/>
            <person name="Naito K."/>
            <person name="Sushida H."/>
            <person name="Ike M."/>
            <person name="Tokuyasu K."/>
            <person name="Kitaoka M."/>
        </authorList>
    </citation>
    <scope>NUCLEOTIDE SEQUENCE [LARGE SCALE GENOMIC DNA]</scope>
    <source>
        <strain evidence="2 3">BS15</strain>
    </source>
</reference>
<feature type="compositionally biased region" description="Polar residues" evidence="1">
    <location>
        <begin position="792"/>
        <end position="802"/>
    </location>
</feature>
<evidence type="ECO:0000313" key="3">
    <source>
        <dbReference type="Proteomes" id="UP001342314"/>
    </source>
</evidence>
<feature type="compositionally biased region" description="Basic residues" evidence="1">
    <location>
        <begin position="909"/>
        <end position="929"/>
    </location>
</feature>
<feature type="region of interest" description="Disordered" evidence="1">
    <location>
        <begin position="1"/>
        <end position="81"/>
    </location>
</feature>
<feature type="compositionally biased region" description="Basic and acidic residues" evidence="1">
    <location>
        <begin position="867"/>
        <end position="886"/>
    </location>
</feature>
<feature type="region of interest" description="Disordered" evidence="1">
    <location>
        <begin position="259"/>
        <end position="320"/>
    </location>
</feature>
<feature type="compositionally biased region" description="Pro residues" evidence="1">
    <location>
        <begin position="396"/>
        <end position="422"/>
    </location>
</feature>